<evidence type="ECO:0000313" key="2">
    <source>
        <dbReference type="EMBL" id="XBO48053.1"/>
    </source>
</evidence>
<feature type="region of interest" description="Disordered" evidence="1">
    <location>
        <begin position="1"/>
        <end position="29"/>
    </location>
</feature>
<dbReference type="RefSeq" id="WP_406825443.1">
    <property type="nucleotide sequence ID" value="NZ_CP157485.1"/>
</dbReference>
<dbReference type="AlphaFoldDB" id="A0AAU7K6B5"/>
<proteinExistence type="predicted"/>
<reference evidence="2" key="1">
    <citation type="submission" date="2024-05" db="EMBL/GenBank/DDBJ databases">
        <authorList>
            <person name="Kim S."/>
            <person name="Heo J."/>
            <person name="Choi H."/>
            <person name="Choi Y."/>
            <person name="Kwon S.-W."/>
            <person name="Kim Y."/>
        </authorList>
    </citation>
    <scope>NUCLEOTIDE SEQUENCE</scope>
    <source>
        <strain evidence="2">KACC 23697</strain>
    </source>
</reference>
<gene>
    <name evidence="2" type="ORF">ABEG20_00370</name>
</gene>
<name>A0AAU7K6B5_9SPHI</name>
<accession>A0AAU7K6B5</accession>
<sequence>MSQEFRFRSDEFDNRESDNQSQEDNPHYRFYSKDGNLRNFAITWPDGTSKSYPYAFLVKLEYFADDGRVVITMTSDKIVMHGIRLKSLFNDLFYQLPLEITVIDKRYNPTSSQLKFVVNDITVMA</sequence>
<organism evidence="2">
    <name type="scientific">Pedobacter sp. KACC 23697</name>
    <dbReference type="NCBI Taxonomy" id="3149230"/>
    <lineage>
        <taxon>Bacteria</taxon>
        <taxon>Pseudomonadati</taxon>
        <taxon>Bacteroidota</taxon>
        <taxon>Sphingobacteriia</taxon>
        <taxon>Sphingobacteriales</taxon>
        <taxon>Sphingobacteriaceae</taxon>
        <taxon>Pedobacter</taxon>
    </lineage>
</organism>
<evidence type="ECO:0000256" key="1">
    <source>
        <dbReference type="SAM" id="MobiDB-lite"/>
    </source>
</evidence>
<dbReference type="EMBL" id="CP157485">
    <property type="protein sequence ID" value="XBO48053.1"/>
    <property type="molecule type" value="Genomic_DNA"/>
</dbReference>
<protein>
    <submittedName>
        <fullName evidence="2">Uncharacterized protein</fullName>
    </submittedName>
</protein>